<evidence type="ECO:0000313" key="3">
    <source>
        <dbReference type="EMBL" id="KAJ4968498.1"/>
    </source>
</evidence>
<evidence type="ECO:0000313" key="4">
    <source>
        <dbReference type="Proteomes" id="UP001141806"/>
    </source>
</evidence>
<protein>
    <recommendedName>
        <fullName evidence="2">FAF domain-containing protein</fullName>
    </recommendedName>
</protein>
<keyword evidence="4" id="KW-1185">Reference proteome</keyword>
<dbReference type="AlphaFoldDB" id="A0A9Q0KDF1"/>
<comment type="caution">
    <text evidence="3">The sequence shown here is derived from an EMBL/GenBank/DDBJ whole genome shotgun (WGS) entry which is preliminary data.</text>
</comment>
<name>A0A9Q0KDF1_9MAGN</name>
<dbReference type="InterPro" id="IPR046431">
    <property type="entry name" value="FAF_dom"/>
</dbReference>
<proteinExistence type="inferred from homology"/>
<organism evidence="3 4">
    <name type="scientific">Protea cynaroides</name>
    <dbReference type="NCBI Taxonomy" id="273540"/>
    <lineage>
        <taxon>Eukaryota</taxon>
        <taxon>Viridiplantae</taxon>
        <taxon>Streptophyta</taxon>
        <taxon>Embryophyta</taxon>
        <taxon>Tracheophyta</taxon>
        <taxon>Spermatophyta</taxon>
        <taxon>Magnoliopsida</taxon>
        <taxon>Proteales</taxon>
        <taxon>Proteaceae</taxon>
        <taxon>Protea</taxon>
    </lineage>
</organism>
<evidence type="ECO:0000259" key="2">
    <source>
        <dbReference type="Pfam" id="PF11250"/>
    </source>
</evidence>
<dbReference type="EMBL" id="JAMYWD010000006">
    <property type="protein sequence ID" value="KAJ4968498.1"/>
    <property type="molecule type" value="Genomic_DNA"/>
</dbReference>
<dbReference type="InterPro" id="IPR021410">
    <property type="entry name" value="FAF"/>
</dbReference>
<gene>
    <name evidence="3" type="ORF">NE237_015199</name>
</gene>
<evidence type="ECO:0000256" key="1">
    <source>
        <dbReference type="ARBA" id="ARBA00008690"/>
    </source>
</evidence>
<reference evidence="3" key="1">
    <citation type="journal article" date="2023" name="Plant J.">
        <title>The genome of the king protea, Protea cynaroides.</title>
        <authorList>
            <person name="Chang J."/>
            <person name="Duong T.A."/>
            <person name="Schoeman C."/>
            <person name="Ma X."/>
            <person name="Roodt D."/>
            <person name="Barker N."/>
            <person name="Li Z."/>
            <person name="Van de Peer Y."/>
            <person name="Mizrachi E."/>
        </authorList>
    </citation>
    <scope>NUCLEOTIDE SEQUENCE</scope>
    <source>
        <tissue evidence="3">Young leaves</tissue>
    </source>
</reference>
<dbReference type="Proteomes" id="UP001141806">
    <property type="component" value="Unassembled WGS sequence"/>
</dbReference>
<feature type="domain" description="FAF" evidence="2">
    <location>
        <begin position="129"/>
        <end position="181"/>
    </location>
</feature>
<sequence>MIKFILCLFHSKDKSLPISRSTSQSPSHHHCCIILSNARDTQKPPNVMESATIKSTAGKKDSSTCGLFFKDPCKMGNGLLTSCTEGLGFESPDHSIEESLKEELLRSGTTVERSRWETTVAKVRRQDTKFPPPLSSLNQNGQRCFYLKSVRRNGRLELTEVRIQRPEVLRASRQDGRLRLQTTI</sequence>
<dbReference type="PANTHER" id="PTHR33155">
    <property type="entry name" value="FANTASTIC FOUR-LIKE PROTEIN (DUF3049)"/>
    <property type="match status" value="1"/>
</dbReference>
<comment type="similarity">
    <text evidence="1">Belongs to the fantastic four family.</text>
</comment>
<accession>A0A9Q0KDF1</accession>
<dbReference type="PANTHER" id="PTHR33155:SF27">
    <property type="entry name" value="FANTASTIC FOUR-LIKE PROTEIN (DUF3049)"/>
    <property type="match status" value="1"/>
</dbReference>
<dbReference type="OrthoDB" id="1931928at2759"/>
<dbReference type="Pfam" id="PF11250">
    <property type="entry name" value="FAF"/>
    <property type="match status" value="1"/>
</dbReference>